<dbReference type="Pfam" id="PF17800">
    <property type="entry name" value="NPL"/>
    <property type="match status" value="1"/>
</dbReference>
<organism evidence="3 4">
    <name type="scientific">Rhizopus microsporus ATCC 52813</name>
    <dbReference type="NCBI Taxonomy" id="1340429"/>
    <lineage>
        <taxon>Eukaryota</taxon>
        <taxon>Fungi</taxon>
        <taxon>Fungi incertae sedis</taxon>
        <taxon>Mucoromycota</taxon>
        <taxon>Mucoromycotina</taxon>
        <taxon>Mucoromycetes</taxon>
        <taxon>Mucorales</taxon>
        <taxon>Mucorineae</taxon>
        <taxon>Rhizopodaceae</taxon>
        <taxon>Rhizopus</taxon>
    </lineage>
</organism>
<evidence type="ECO:0000259" key="2">
    <source>
        <dbReference type="Pfam" id="PF17800"/>
    </source>
</evidence>
<dbReference type="STRING" id="1340429.A0A2G4SKI4"/>
<dbReference type="InterPro" id="IPR041232">
    <property type="entry name" value="NPL"/>
</dbReference>
<protein>
    <recommendedName>
        <fullName evidence="2">Nucleoplasmin-like domain-containing protein</fullName>
    </recommendedName>
</protein>
<dbReference type="GeneID" id="35446318"/>
<proteinExistence type="predicted"/>
<dbReference type="AlphaFoldDB" id="A0A2G4SKI4"/>
<keyword evidence="4" id="KW-1185">Reference proteome</keyword>
<evidence type="ECO:0000313" key="4">
    <source>
        <dbReference type="Proteomes" id="UP000242254"/>
    </source>
</evidence>
<sequence>MTSFWGVRLAPGESFSLPNDAIIQLSHVTLIDEPKGGKTCLQVNIRGDTYVLCTLQRDLVEAQKLTHLFMPEDGATFIVTGTNPVQIIGNLVEISQEESDEDMEDQNYYRYMKLLQPDDFISSRQLSMDDEDESSEDEDYVPVEEEESSEDEESIQEDKENQLPLHFRLMTELDGAEDSSEDEDYSPNDGYSDSSEDERITLEELDNSDDELEQAKSSTTRVQFVNLPSISDSDDEEDEDYEDVEDDDEDDAIVEDYDDNNSDDEELTVTGEPRYANYLSDLLGPDLPDEDEDDDFSSYEQNADAYGTLAFRDPRDNQFLGGFELRHFNLAPNFPGFEKVNLREQEETEEDTYLHDNIAKGLINALLNSGEEFQIRKGRELMKKLKKQCKARKRM</sequence>
<evidence type="ECO:0000313" key="3">
    <source>
        <dbReference type="EMBL" id="PHZ09280.1"/>
    </source>
</evidence>
<feature type="region of interest" description="Disordered" evidence="1">
    <location>
        <begin position="126"/>
        <end position="297"/>
    </location>
</feature>
<feature type="compositionally biased region" description="Acidic residues" evidence="1">
    <location>
        <begin position="287"/>
        <end position="297"/>
    </location>
</feature>
<dbReference type="Gene3D" id="2.60.120.340">
    <property type="entry name" value="Nucleoplasmin core domain"/>
    <property type="match status" value="1"/>
</dbReference>
<name>A0A2G4SKI4_RHIZD</name>
<gene>
    <name evidence="3" type="ORF">RHIMIDRAFT_50143</name>
</gene>
<feature type="compositionally biased region" description="Acidic residues" evidence="1">
    <location>
        <begin position="128"/>
        <end position="155"/>
    </location>
</feature>
<accession>A0A2G4SKI4</accession>
<feature type="compositionally biased region" description="Acidic residues" evidence="1">
    <location>
        <begin position="232"/>
        <end position="267"/>
    </location>
</feature>
<evidence type="ECO:0000256" key="1">
    <source>
        <dbReference type="SAM" id="MobiDB-lite"/>
    </source>
</evidence>
<feature type="compositionally biased region" description="Acidic residues" evidence="1">
    <location>
        <begin position="174"/>
        <end position="186"/>
    </location>
</feature>
<feature type="compositionally biased region" description="Acidic residues" evidence="1">
    <location>
        <begin position="203"/>
        <end position="212"/>
    </location>
</feature>
<dbReference type="RefSeq" id="XP_023462988.1">
    <property type="nucleotide sequence ID" value="XM_023615330.1"/>
</dbReference>
<reference evidence="3 4" key="1">
    <citation type="journal article" date="2016" name="Proc. Natl. Acad. Sci. U.S.A.">
        <title>Lipid metabolic changes in an early divergent fungus govern the establishment of a mutualistic symbiosis with endobacteria.</title>
        <authorList>
            <person name="Lastovetsky O.A."/>
            <person name="Gaspar M.L."/>
            <person name="Mondo S.J."/>
            <person name="LaButti K.M."/>
            <person name="Sandor L."/>
            <person name="Grigoriev I.V."/>
            <person name="Henry S.A."/>
            <person name="Pawlowska T.E."/>
        </authorList>
    </citation>
    <scope>NUCLEOTIDE SEQUENCE [LARGE SCALE GENOMIC DNA]</scope>
    <source>
        <strain evidence="3 4">ATCC 52813</strain>
    </source>
</reference>
<feature type="domain" description="Nucleoplasmin-like" evidence="2">
    <location>
        <begin position="4"/>
        <end position="92"/>
    </location>
</feature>
<feature type="compositionally biased region" description="Polar residues" evidence="1">
    <location>
        <begin position="215"/>
        <end position="229"/>
    </location>
</feature>
<dbReference type="Proteomes" id="UP000242254">
    <property type="component" value="Unassembled WGS sequence"/>
</dbReference>
<dbReference type="EMBL" id="KZ303859">
    <property type="protein sequence ID" value="PHZ09280.1"/>
    <property type="molecule type" value="Genomic_DNA"/>
</dbReference>